<dbReference type="EMBL" id="CM031834">
    <property type="protein sequence ID" value="KAG6692807.1"/>
    <property type="molecule type" value="Genomic_DNA"/>
</dbReference>
<feature type="region of interest" description="Disordered" evidence="1">
    <location>
        <begin position="71"/>
        <end position="131"/>
    </location>
</feature>
<dbReference type="AlphaFoldDB" id="A0A922DZ94"/>
<reference evidence="2" key="1">
    <citation type="submission" date="2021-01" db="EMBL/GenBank/DDBJ databases">
        <authorList>
            <person name="Lovell J.T."/>
            <person name="Bentley N."/>
            <person name="Bhattarai G."/>
            <person name="Jenkins J.W."/>
            <person name="Sreedasyam A."/>
            <person name="Alarcon Y."/>
            <person name="Bock C."/>
            <person name="Boston L."/>
            <person name="Carlson J."/>
            <person name="Cervantes K."/>
            <person name="Clermont K."/>
            <person name="Krom N."/>
            <person name="Kubenka K."/>
            <person name="Mamidi S."/>
            <person name="Mattison C."/>
            <person name="Monteros M."/>
            <person name="Pisani C."/>
            <person name="Plott C."/>
            <person name="Rajasekar S."/>
            <person name="Rhein H.S."/>
            <person name="Rohla C."/>
            <person name="Song M."/>
            <person name="Hilaire R.S."/>
            <person name="Shu S."/>
            <person name="Wells L."/>
            <person name="Wang X."/>
            <person name="Webber J."/>
            <person name="Heerema R.J."/>
            <person name="Klein P."/>
            <person name="Conner P."/>
            <person name="Grauke L."/>
            <person name="Grimwood J."/>
            <person name="Schmutz J."/>
            <person name="Randall J.J."/>
        </authorList>
    </citation>
    <scope>NUCLEOTIDE SEQUENCE</scope>
    <source>
        <tissue evidence="2">Leaf</tissue>
    </source>
</reference>
<sequence length="275" mass="31345">MANHYSLCLVGAMDRLWFHQIILFPEPISLLCQTALETAKPFSKSLPYSPQSCLSLPPHHDLQHELLPDNEEISSAPSSISDPQDASNSDDEDEEKEIRQKERQSRSNPIRDRESSQYSSSTISINEKRPRSLTNSAAMRKLYKSMSCKTLGELELEEVQGFMDLGFIFKKELVSPRMMSLVPGLQRLGEYKDQEQISTKFIIDDAEVVKDDESGELGKEIKRVIKRPYLSEAWFIKRHDSPLLNVRIARASTAADMKKNIKFWARNVAISALQD</sequence>
<evidence type="ECO:0000313" key="2">
    <source>
        <dbReference type="EMBL" id="KAG6692807.1"/>
    </source>
</evidence>
<feature type="compositionally biased region" description="Basic and acidic residues" evidence="1">
    <location>
        <begin position="96"/>
        <end position="115"/>
    </location>
</feature>
<dbReference type="PANTHER" id="PTHR33785">
    <property type="entry name" value="OS06G0550800 PROTEIN"/>
    <property type="match status" value="1"/>
</dbReference>
<name>A0A922DZ94_CARIL</name>
<organism evidence="2 3">
    <name type="scientific">Carya illinoinensis</name>
    <name type="common">Pecan</name>
    <dbReference type="NCBI Taxonomy" id="32201"/>
    <lineage>
        <taxon>Eukaryota</taxon>
        <taxon>Viridiplantae</taxon>
        <taxon>Streptophyta</taxon>
        <taxon>Embryophyta</taxon>
        <taxon>Tracheophyta</taxon>
        <taxon>Spermatophyta</taxon>
        <taxon>Magnoliopsida</taxon>
        <taxon>eudicotyledons</taxon>
        <taxon>Gunneridae</taxon>
        <taxon>Pentapetalae</taxon>
        <taxon>rosids</taxon>
        <taxon>fabids</taxon>
        <taxon>Fagales</taxon>
        <taxon>Juglandaceae</taxon>
        <taxon>Carya</taxon>
    </lineage>
</organism>
<proteinExistence type="predicted"/>
<gene>
    <name evidence="2" type="ORF">I3842_10G133300</name>
</gene>
<evidence type="ECO:0000256" key="1">
    <source>
        <dbReference type="SAM" id="MobiDB-lite"/>
    </source>
</evidence>
<protein>
    <submittedName>
        <fullName evidence="2">Uncharacterized protein</fullName>
    </submittedName>
</protein>
<evidence type="ECO:0000313" key="3">
    <source>
        <dbReference type="Proteomes" id="UP000811246"/>
    </source>
</evidence>
<dbReference type="PANTHER" id="PTHR33785:SF2">
    <property type="entry name" value="DUF1685 DOMAIN-CONTAINING PROTEIN"/>
    <property type="match status" value="1"/>
</dbReference>
<dbReference type="Proteomes" id="UP000811246">
    <property type="component" value="Chromosome 10"/>
</dbReference>
<feature type="compositionally biased region" description="Polar residues" evidence="1">
    <location>
        <begin position="73"/>
        <end position="87"/>
    </location>
</feature>
<comment type="caution">
    <text evidence="2">The sequence shown here is derived from an EMBL/GenBank/DDBJ whole genome shotgun (WGS) entry which is preliminary data.</text>
</comment>
<accession>A0A922DZ94</accession>